<evidence type="ECO:0000313" key="1">
    <source>
        <dbReference type="EMBL" id="ETK01374.1"/>
    </source>
</evidence>
<dbReference type="EMBL" id="AYUF01000484">
    <property type="protein sequence ID" value="ETK01374.1"/>
    <property type="molecule type" value="Genomic_DNA"/>
</dbReference>
<dbReference type="Pfam" id="PF08989">
    <property type="entry name" value="DUF1896"/>
    <property type="match status" value="1"/>
</dbReference>
<protein>
    <recommendedName>
        <fullName evidence="3">DUF1896 domain-containing protein</fullName>
    </recommendedName>
</protein>
<reference evidence="1 2" key="1">
    <citation type="submission" date="2013-11" db="EMBL/GenBank/DDBJ databases">
        <title>Single cell genomics of uncultured Tannerella BU063 (oral taxon 286).</title>
        <authorList>
            <person name="Beall C.J."/>
            <person name="Campbell A.G."/>
            <person name="Griffen A.L."/>
            <person name="Podar M."/>
            <person name="Leys E.J."/>
        </authorList>
    </citation>
    <scope>NUCLEOTIDE SEQUENCE [LARGE SCALE GENOMIC DNA]</scope>
    <source>
        <strain evidence="1">Cell 2</strain>
    </source>
</reference>
<dbReference type="Gene3D" id="1.10.8.340">
    <property type="entry name" value="PG0816-like"/>
    <property type="match status" value="1"/>
</dbReference>
<sequence>MKTTNKKEFSYYRLRLESYLKDYHPERLADEAFIRDRSDAAAQAYEDAFRQGYPVLEAGYIATEVLFVGLHFSPYYMLEQVIENEFANVVPPERAADFALRLLQSDTIRETIAKYEPGDDFDGSPEYDQLYTELTGVIVELLEADGVEVLP</sequence>
<evidence type="ECO:0000313" key="2">
    <source>
        <dbReference type="Proteomes" id="UP000018837"/>
    </source>
</evidence>
<dbReference type="InterPro" id="IPR015082">
    <property type="entry name" value="DUF1896"/>
</dbReference>
<dbReference type="InterPro" id="IPR036297">
    <property type="entry name" value="PG0816-like_sf"/>
</dbReference>
<dbReference type="SUPFAM" id="SSF140753">
    <property type="entry name" value="PG0816-like"/>
    <property type="match status" value="1"/>
</dbReference>
<dbReference type="PATRIC" id="fig|1411148.3.peg.1633"/>
<dbReference type="AlphaFoldDB" id="W2C2C8"/>
<evidence type="ECO:0008006" key="3">
    <source>
        <dbReference type="Google" id="ProtNLM"/>
    </source>
</evidence>
<dbReference type="Gene3D" id="1.10.8.330">
    <property type="entry name" value="PG0816-like"/>
    <property type="match status" value="1"/>
</dbReference>
<gene>
    <name evidence="1" type="ORF">N425_10155</name>
</gene>
<accession>W2C2C8</accession>
<dbReference type="Proteomes" id="UP000018837">
    <property type="component" value="Unassembled WGS sequence"/>
</dbReference>
<organism evidence="1 2">
    <name type="scientific">Tannerella sp. oral taxon BU063 isolate Cell 2</name>
    <dbReference type="NCBI Taxonomy" id="1411148"/>
    <lineage>
        <taxon>Bacteria</taxon>
        <taxon>Pseudomonadati</taxon>
        <taxon>Bacteroidota</taxon>
        <taxon>Bacteroidia</taxon>
        <taxon>Bacteroidales</taxon>
        <taxon>Tannerellaceae</taxon>
        <taxon>Tannerella</taxon>
    </lineage>
</organism>
<name>W2C2C8_9BACT</name>
<comment type="caution">
    <text evidence="1">The sequence shown here is derived from an EMBL/GenBank/DDBJ whole genome shotgun (WGS) entry which is preliminary data.</text>
</comment>
<proteinExistence type="predicted"/>